<dbReference type="Proteomes" id="UP000050761">
    <property type="component" value="Unassembled WGS sequence"/>
</dbReference>
<evidence type="ECO:0000313" key="3">
    <source>
        <dbReference type="Proteomes" id="UP000050761"/>
    </source>
</evidence>
<accession>A0A3P7ZUG4</accession>
<evidence type="ECO:0000313" key="2">
    <source>
        <dbReference type="EMBL" id="VDP04212.1"/>
    </source>
</evidence>
<organism evidence="3 4">
    <name type="scientific">Heligmosomoides polygyrus</name>
    <name type="common">Parasitic roundworm</name>
    <dbReference type="NCBI Taxonomy" id="6339"/>
    <lineage>
        <taxon>Eukaryota</taxon>
        <taxon>Metazoa</taxon>
        <taxon>Ecdysozoa</taxon>
        <taxon>Nematoda</taxon>
        <taxon>Chromadorea</taxon>
        <taxon>Rhabditida</taxon>
        <taxon>Rhabditina</taxon>
        <taxon>Rhabditomorpha</taxon>
        <taxon>Strongyloidea</taxon>
        <taxon>Heligmosomidae</taxon>
        <taxon>Heligmosomoides</taxon>
    </lineage>
</organism>
<dbReference type="WBParaSite" id="HPBE_0001587801-mRNA-1">
    <property type="protein sequence ID" value="HPBE_0001587801-mRNA-1"/>
    <property type="gene ID" value="HPBE_0001587801"/>
</dbReference>
<reference evidence="4" key="2">
    <citation type="submission" date="2019-09" db="UniProtKB">
        <authorList>
            <consortium name="WormBaseParasite"/>
        </authorList>
    </citation>
    <scope>IDENTIFICATION</scope>
</reference>
<feature type="signal peptide" evidence="1">
    <location>
        <begin position="1"/>
        <end position="16"/>
    </location>
</feature>
<proteinExistence type="predicted"/>
<reference evidence="2 3" key="1">
    <citation type="submission" date="2018-11" db="EMBL/GenBank/DDBJ databases">
        <authorList>
            <consortium name="Pathogen Informatics"/>
        </authorList>
    </citation>
    <scope>NUCLEOTIDE SEQUENCE [LARGE SCALE GENOMIC DNA]</scope>
</reference>
<dbReference type="AlphaFoldDB" id="A0A183G3A5"/>
<evidence type="ECO:0000313" key="4">
    <source>
        <dbReference type="WBParaSite" id="HPBE_0001587801-mRNA-1"/>
    </source>
</evidence>
<sequence>MKILLILFLASIGVAADAGCGKVPLSTPENYEVKLNYSQQPDDEGMYPNGAEVTAFCEPRTLRITGGLYQLRTSGKGFRSVHPVPDVNPNQDYRLEGTNAYGYCLWVGFAYFDWDYIYFKCIDGG</sequence>
<keyword evidence="1" id="KW-0732">Signal</keyword>
<keyword evidence="3" id="KW-1185">Reference proteome</keyword>
<dbReference type="EMBL" id="UZAH01029094">
    <property type="protein sequence ID" value="VDP04212.1"/>
    <property type="molecule type" value="Genomic_DNA"/>
</dbReference>
<accession>A0A183G3A5</accession>
<name>A0A183G3A5_HELPZ</name>
<evidence type="ECO:0000256" key="1">
    <source>
        <dbReference type="SAM" id="SignalP"/>
    </source>
</evidence>
<gene>
    <name evidence="2" type="ORF">HPBE_LOCUS15877</name>
</gene>
<protein>
    <submittedName>
        <fullName evidence="4">Fibrinogen C-terminal domain-containing protein</fullName>
    </submittedName>
</protein>
<feature type="chain" id="PRO_5044551834" evidence="1">
    <location>
        <begin position="17"/>
        <end position="125"/>
    </location>
</feature>